<name>A0A2R5F6Z9_9BACL</name>
<accession>A0A2R5F6Z9</accession>
<keyword evidence="2" id="KW-1185">Reference proteome</keyword>
<reference evidence="1 2" key="1">
    <citation type="submission" date="2017-08" db="EMBL/GenBank/DDBJ databases">
        <title>Substantial Increase in Enzyme Production by Combined Drug-Resistance Mutations in Paenibacillus agaridevorans.</title>
        <authorList>
            <person name="Tanaka Y."/>
            <person name="Funane K."/>
            <person name="Hosaka T."/>
            <person name="Shiwa Y."/>
            <person name="Fujita N."/>
            <person name="Miyazaki T."/>
            <person name="Yoshikawa H."/>
            <person name="Murakami K."/>
            <person name="Kasahara K."/>
            <person name="Inaoka T."/>
            <person name="Hiraga Y."/>
            <person name="Ochi K."/>
        </authorList>
    </citation>
    <scope>NUCLEOTIDE SEQUENCE [LARGE SCALE GENOMIC DNA]</scope>
    <source>
        <strain evidence="1 2">T-3040</strain>
    </source>
</reference>
<dbReference type="EMBL" id="BDQX01000458">
    <property type="protein sequence ID" value="GBG12364.1"/>
    <property type="molecule type" value="Genomic_DNA"/>
</dbReference>
<dbReference type="AlphaFoldDB" id="A0A2R5F6Z9"/>
<proteinExistence type="predicted"/>
<comment type="caution">
    <text evidence="1">The sequence shown here is derived from an EMBL/GenBank/DDBJ whole genome shotgun (WGS) entry which is preliminary data.</text>
</comment>
<evidence type="ECO:0000313" key="2">
    <source>
        <dbReference type="Proteomes" id="UP000245202"/>
    </source>
</evidence>
<sequence>MTTKQQRQQQLRKLIADRACATPLLPSGLWFHGDIRDNFYYASYLYTAASEGQALALEQSSALDLATSVLTKVLRLQDRDPDSATYGHWPLNLGDNPAQAPINKLPVEIMCCLLTFFHEKHKMDLTPELRSELSLSTQHMYRSRYYAAPLRTYNHHEAKHTAAALLLGTVLEDSELLREGAARVRSTLTQLKTYGMSEYGILPWFWHWTQAYAAAWEIVRDDVVKADIQSLLEWLWQERADYYFHGAWAGPHSRSLPPDAPADRCAAFDYVQFGDFPLPETVHRPEYAGLLGYEIPDYIRQSALKRSYPYQLRRDYPASALEPSGERRHSILYMDETFALGGMLERAVEFDNEQHRWDVTFPVTDGTVNQAYFVLPAAKAGDKLRHSGEAEEIALDRNVLIALYQPTSPEEARQSLVGVLPPGEWIADARAVYGIVGQAMLAIHLMKPFRLTSRPDRCEIESIESGSNGVVVEAISIREAGANGLTTLSAFVENRQANAPVFSEQPLSASYVSVTGATLTLKHSR</sequence>
<dbReference type="Proteomes" id="UP000245202">
    <property type="component" value="Unassembled WGS sequence"/>
</dbReference>
<protein>
    <submittedName>
        <fullName evidence="1">Uncharacterized protein</fullName>
    </submittedName>
</protein>
<organism evidence="1 2">
    <name type="scientific">Paenibacillus agaridevorans</name>
    <dbReference type="NCBI Taxonomy" id="171404"/>
    <lineage>
        <taxon>Bacteria</taxon>
        <taxon>Bacillati</taxon>
        <taxon>Bacillota</taxon>
        <taxon>Bacilli</taxon>
        <taxon>Bacillales</taxon>
        <taxon>Paenibacillaceae</taxon>
        <taxon>Paenibacillus</taxon>
    </lineage>
</organism>
<dbReference type="RefSeq" id="WP_108996368.1">
    <property type="nucleotide sequence ID" value="NZ_BDQX01000458.1"/>
</dbReference>
<evidence type="ECO:0000313" key="1">
    <source>
        <dbReference type="EMBL" id="GBG12364.1"/>
    </source>
</evidence>
<gene>
    <name evidence="1" type="ORF">PAT3040_07239</name>
</gene>